<name>A0ABW1I2Z7_9PSEU</name>
<dbReference type="Proteomes" id="UP001596119">
    <property type="component" value="Unassembled WGS sequence"/>
</dbReference>
<dbReference type="InterPro" id="IPR025847">
    <property type="entry name" value="MEDS_domain"/>
</dbReference>
<dbReference type="CDD" id="cd16936">
    <property type="entry name" value="HATPase_RsbW-like"/>
    <property type="match status" value="1"/>
</dbReference>
<evidence type="ECO:0000313" key="5">
    <source>
        <dbReference type="Proteomes" id="UP001596119"/>
    </source>
</evidence>
<evidence type="ECO:0000259" key="3">
    <source>
        <dbReference type="Pfam" id="PF14417"/>
    </source>
</evidence>
<reference evidence="5" key="1">
    <citation type="journal article" date="2019" name="Int. J. Syst. Evol. Microbiol.">
        <title>The Global Catalogue of Microorganisms (GCM) 10K type strain sequencing project: providing services to taxonomists for standard genome sequencing and annotation.</title>
        <authorList>
            <consortium name="The Broad Institute Genomics Platform"/>
            <consortium name="The Broad Institute Genome Sequencing Center for Infectious Disease"/>
            <person name="Wu L."/>
            <person name="Ma J."/>
        </authorList>
    </citation>
    <scope>NUCLEOTIDE SEQUENCE [LARGE SCALE GENOMIC DNA]</scope>
    <source>
        <strain evidence="5">CGMCC 4.7397</strain>
    </source>
</reference>
<feature type="domain" description="Histidine kinase/HSP90-like ATPase" evidence="2">
    <location>
        <begin position="220"/>
        <end position="309"/>
    </location>
</feature>
<feature type="domain" description="MEDS" evidence="3">
    <location>
        <begin position="9"/>
        <end position="151"/>
    </location>
</feature>
<dbReference type="InterPro" id="IPR003594">
    <property type="entry name" value="HATPase_dom"/>
</dbReference>
<keyword evidence="1" id="KW-0418">Kinase</keyword>
<organism evidence="4 5">
    <name type="scientific">Pseudonocardia lutea</name>
    <dbReference type="NCBI Taxonomy" id="2172015"/>
    <lineage>
        <taxon>Bacteria</taxon>
        <taxon>Bacillati</taxon>
        <taxon>Actinomycetota</taxon>
        <taxon>Actinomycetes</taxon>
        <taxon>Pseudonocardiales</taxon>
        <taxon>Pseudonocardiaceae</taxon>
        <taxon>Pseudonocardia</taxon>
    </lineage>
</organism>
<gene>
    <name evidence="4" type="ORF">ACFQH9_07020</name>
</gene>
<comment type="caution">
    <text evidence="4">The sequence shown here is derived from an EMBL/GenBank/DDBJ whole genome shotgun (WGS) entry which is preliminary data.</text>
</comment>
<proteinExistence type="predicted"/>
<dbReference type="SUPFAM" id="SSF55874">
    <property type="entry name" value="ATPase domain of HSP90 chaperone/DNA topoisomerase II/histidine kinase"/>
    <property type="match status" value="1"/>
</dbReference>
<evidence type="ECO:0000256" key="1">
    <source>
        <dbReference type="ARBA" id="ARBA00022527"/>
    </source>
</evidence>
<dbReference type="EMBL" id="JBHSQK010000011">
    <property type="protein sequence ID" value="MFC5948022.1"/>
    <property type="molecule type" value="Genomic_DNA"/>
</dbReference>
<dbReference type="InterPro" id="IPR050267">
    <property type="entry name" value="Anti-sigma-factor_SerPK"/>
</dbReference>
<dbReference type="InterPro" id="IPR036890">
    <property type="entry name" value="HATPase_C_sf"/>
</dbReference>
<dbReference type="PANTHER" id="PTHR35526:SF3">
    <property type="entry name" value="ANTI-SIGMA-F FACTOR RSBW"/>
    <property type="match status" value="1"/>
</dbReference>
<dbReference type="Pfam" id="PF14417">
    <property type="entry name" value="MEDS"/>
    <property type="match status" value="1"/>
</dbReference>
<dbReference type="Pfam" id="PF13581">
    <property type="entry name" value="HATPase_c_2"/>
    <property type="match status" value="1"/>
</dbReference>
<accession>A0ABW1I2Z7</accession>
<protein>
    <submittedName>
        <fullName evidence="4">MEDS domain-containing protein</fullName>
    </submittedName>
</protein>
<keyword evidence="5" id="KW-1185">Reference proteome</keyword>
<dbReference type="RefSeq" id="WP_379565080.1">
    <property type="nucleotide sequence ID" value="NZ_JBHSQK010000011.1"/>
</dbReference>
<evidence type="ECO:0000259" key="2">
    <source>
        <dbReference type="Pfam" id="PF13581"/>
    </source>
</evidence>
<dbReference type="PANTHER" id="PTHR35526">
    <property type="entry name" value="ANTI-SIGMA-F FACTOR RSBW-RELATED"/>
    <property type="match status" value="1"/>
</dbReference>
<keyword evidence="1" id="KW-0808">Transferase</keyword>
<evidence type="ECO:0000313" key="4">
    <source>
        <dbReference type="EMBL" id="MFC5948022.1"/>
    </source>
</evidence>
<keyword evidence="1" id="KW-0723">Serine/threonine-protein kinase</keyword>
<sequence>MGGAGAGVHDLALFGSDAELRTVTGRFVADGIAAGDVVIVYGSEHDVEVLRELFDDDDRVRFEPGMGRYRHMMGTVGEYQRLCERENAAGRRVRSTGPVPFGEDPAVRAEWMRYEALLDRALGPYRFTGLCRYDTRSTSAEVMDLALATHRHVVTPRGARPNPEVRPAAQLLHELTPRDPRHPLEDLPPVLDQPDCPTEVAGRQALRLVLPARDAAADPAETVTAVSEVLGNAFRHGGRPVGLRVHTDGRRWLCTVTDHGPGIADPWAGVDAPLPGNPRQVGAGLWLARQLCDRLTITRAAGGGAQVRLLFDTCR</sequence>
<dbReference type="Gene3D" id="3.30.565.10">
    <property type="entry name" value="Histidine kinase-like ATPase, C-terminal domain"/>
    <property type="match status" value="1"/>
</dbReference>